<comment type="subcellular location">
    <subcellularLocation>
        <location evidence="1">Cell membrane</location>
        <topology evidence="1">Multi-pass membrane protein</topology>
    </subcellularLocation>
</comment>
<feature type="transmembrane region" description="Helical" evidence="7">
    <location>
        <begin position="181"/>
        <end position="202"/>
    </location>
</feature>
<keyword evidence="6 7" id="KW-0472">Membrane</keyword>
<feature type="transmembrane region" description="Helical" evidence="7">
    <location>
        <begin position="222"/>
        <end position="242"/>
    </location>
</feature>
<dbReference type="EMBL" id="CP000492">
    <property type="protein sequence ID" value="ABL64543.1"/>
    <property type="molecule type" value="Genomic_DNA"/>
</dbReference>
<dbReference type="Pfam" id="PF01891">
    <property type="entry name" value="CbiM"/>
    <property type="match status" value="1"/>
</dbReference>
<dbReference type="PANTHER" id="PTHR34229">
    <property type="entry name" value="METAL TRANSPORT PROTEIN HI_1621-RELATED"/>
    <property type="match status" value="1"/>
</dbReference>
<evidence type="ECO:0000256" key="7">
    <source>
        <dbReference type="SAM" id="Phobius"/>
    </source>
</evidence>
<evidence type="ECO:0000313" key="10">
    <source>
        <dbReference type="Proteomes" id="UP000008701"/>
    </source>
</evidence>
<gene>
    <name evidence="9" type="ordered locus">Cpha266_0486</name>
</gene>
<feature type="transmembrane region" description="Helical" evidence="7">
    <location>
        <begin position="139"/>
        <end position="161"/>
    </location>
</feature>
<dbReference type="STRING" id="290317.Cpha266_0486"/>
<dbReference type="GO" id="GO:0005886">
    <property type="term" value="C:plasma membrane"/>
    <property type="evidence" value="ECO:0007669"/>
    <property type="project" value="UniProtKB-SubCell"/>
</dbReference>
<dbReference type="AlphaFoldDB" id="A1BDR6"/>
<evidence type="ECO:0000313" key="9">
    <source>
        <dbReference type="EMBL" id="ABL64543.1"/>
    </source>
</evidence>
<dbReference type="GO" id="GO:0000041">
    <property type="term" value="P:transition metal ion transport"/>
    <property type="evidence" value="ECO:0007669"/>
    <property type="project" value="InterPro"/>
</dbReference>
<keyword evidence="10" id="KW-1185">Reference proteome</keyword>
<evidence type="ECO:0000256" key="2">
    <source>
        <dbReference type="ARBA" id="ARBA00022448"/>
    </source>
</evidence>
<dbReference type="RefSeq" id="WP_011744376.1">
    <property type="nucleotide sequence ID" value="NC_008639.1"/>
</dbReference>
<dbReference type="Pfam" id="PF13190">
    <property type="entry name" value="PDGLE"/>
    <property type="match status" value="1"/>
</dbReference>
<dbReference type="OrthoDB" id="5395048at2"/>
<accession>A1BDR6</accession>
<sequence length="337" mass="35113">MHMSDALLSPIVGGAFWIISGTLIGYSAKKIIEENDHAKTPLMGVMGAFIFAAQMINFSIPGTGSSGHLGGGLLLAALLGPYRAFITLSSVLIIQSLFFGDGGLLALGCNMFNLAYFPAFLAYPLIFRKIIGNNPSQQRLAAGSISAAIAGLLMGAFSVVIETVLSGISELPFGSFMLFMMPIHLAIGIVEGLVTWAVLSFVAKTDPALLPSNQNAARPRAAILGVLTIAALLTGGVLSWFASSSPDGLEWSISRTSGSEELLNRGEPIHELLGSIQEKTAFLPDYSFKTADATSPSGDSPVNPAATVSGLAGSFSVLIMAGLAGLILAKKRTRGNH</sequence>
<evidence type="ECO:0000256" key="5">
    <source>
        <dbReference type="ARBA" id="ARBA00022989"/>
    </source>
</evidence>
<reference evidence="9 10" key="1">
    <citation type="submission" date="2006-12" db="EMBL/GenBank/DDBJ databases">
        <title>Complete sequence of Chlorobium phaeobacteroides DSM 266.</title>
        <authorList>
            <consortium name="US DOE Joint Genome Institute"/>
            <person name="Copeland A."/>
            <person name="Lucas S."/>
            <person name="Lapidus A."/>
            <person name="Barry K."/>
            <person name="Detter J.C."/>
            <person name="Glavina del Rio T."/>
            <person name="Hammon N."/>
            <person name="Israni S."/>
            <person name="Pitluck S."/>
            <person name="Goltsman E."/>
            <person name="Schmutz J."/>
            <person name="Larimer F."/>
            <person name="Land M."/>
            <person name="Hauser L."/>
            <person name="Mikhailova N."/>
            <person name="Li T."/>
            <person name="Overmann J."/>
            <person name="Bryant D.A."/>
            <person name="Richardson P."/>
        </authorList>
    </citation>
    <scope>NUCLEOTIDE SEQUENCE [LARGE SCALE GENOMIC DNA]</scope>
    <source>
        <strain evidence="9 10">DSM 266</strain>
    </source>
</reference>
<dbReference type="InterPro" id="IPR025937">
    <property type="entry name" value="PDGLE_dom"/>
</dbReference>
<dbReference type="HOGENOM" id="CLU_052508_0_1_10"/>
<keyword evidence="2" id="KW-0813">Transport</keyword>
<keyword evidence="3" id="KW-1003">Cell membrane</keyword>
<name>A1BDR6_CHLPD</name>
<dbReference type="Gene3D" id="1.10.1760.20">
    <property type="match status" value="1"/>
</dbReference>
<keyword evidence="4 7" id="KW-0812">Transmembrane</keyword>
<evidence type="ECO:0000256" key="1">
    <source>
        <dbReference type="ARBA" id="ARBA00004651"/>
    </source>
</evidence>
<evidence type="ECO:0000259" key="8">
    <source>
        <dbReference type="Pfam" id="PF13190"/>
    </source>
</evidence>
<feature type="transmembrane region" description="Helical" evidence="7">
    <location>
        <begin position="104"/>
        <end position="127"/>
    </location>
</feature>
<feature type="transmembrane region" description="Helical" evidence="7">
    <location>
        <begin position="72"/>
        <end position="98"/>
    </location>
</feature>
<evidence type="ECO:0000256" key="6">
    <source>
        <dbReference type="ARBA" id="ARBA00023136"/>
    </source>
</evidence>
<evidence type="ECO:0000256" key="3">
    <source>
        <dbReference type="ARBA" id="ARBA00022475"/>
    </source>
</evidence>
<feature type="transmembrane region" description="Helical" evidence="7">
    <location>
        <begin position="40"/>
        <end position="60"/>
    </location>
</feature>
<dbReference type="KEGG" id="cph:Cpha266_0486"/>
<keyword evidence="5 7" id="KW-1133">Transmembrane helix</keyword>
<dbReference type="InterPro" id="IPR002751">
    <property type="entry name" value="CbiM/NikMN"/>
</dbReference>
<protein>
    <submittedName>
        <fullName evidence="9">Cobalamin (Vitamin B12) biosynthesis CbiM protein</fullName>
    </submittedName>
</protein>
<organism evidence="9 10">
    <name type="scientific">Chlorobium phaeobacteroides (strain DSM 266 / SMG 266 / 2430)</name>
    <dbReference type="NCBI Taxonomy" id="290317"/>
    <lineage>
        <taxon>Bacteria</taxon>
        <taxon>Pseudomonadati</taxon>
        <taxon>Chlorobiota</taxon>
        <taxon>Chlorobiia</taxon>
        <taxon>Chlorobiales</taxon>
        <taxon>Chlorobiaceae</taxon>
        <taxon>Chlorobium/Pelodictyon group</taxon>
        <taxon>Chlorobium</taxon>
    </lineage>
</organism>
<dbReference type="PANTHER" id="PTHR34229:SF1">
    <property type="entry name" value="METAL TRANSPORT PROTEIN HI_1621-RELATED"/>
    <property type="match status" value="1"/>
</dbReference>
<feature type="domain" description="PDGLE" evidence="8">
    <location>
        <begin position="223"/>
        <end position="329"/>
    </location>
</feature>
<dbReference type="eggNOG" id="COG0310">
    <property type="taxonomic scope" value="Bacteria"/>
</dbReference>
<dbReference type="Proteomes" id="UP000008701">
    <property type="component" value="Chromosome"/>
</dbReference>
<feature type="transmembrane region" description="Helical" evidence="7">
    <location>
        <begin position="305"/>
        <end position="329"/>
    </location>
</feature>
<evidence type="ECO:0000256" key="4">
    <source>
        <dbReference type="ARBA" id="ARBA00022692"/>
    </source>
</evidence>
<proteinExistence type="predicted"/>
<feature type="transmembrane region" description="Helical" evidence="7">
    <location>
        <begin position="7"/>
        <end position="28"/>
    </location>
</feature>